<keyword evidence="6 15" id="KW-0812">Transmembrane</keyword>
<keyword evidence="10" id="KW-0862">Zinc</keyword>
<comment type="caution">
    <text evidence="17">The sequence shown here is derived from an EMBL/GenBank/DDBJ whole genome shotgun (WGS) entry which is preliminary data.</text>
</comment>
<dbReference type="GO" id="GO:0016020">
    <property type="term" value="C:membrane"/>
    <property type="evidence" value="ECO:0007669"/>
    <property type="project" value="UniProtKB-SubCell"/>
</dbReference>
<evidence type="ECO:0000256" key="12">
    <source>
        <dbReference type="ARBA" id="ARBA00023136"/>
    </source>
</evidence>
<keyword evidence="9" id="KW-0833">Ubl conjugation pathway</keyword>
<evidence type="ECO:0000256" key="1">
    <source>
        <dbReference type="ARBA" id="ARBA00000900"/>
    </source>
</evidence>
<keyword evidence="7" id="KW-0479">Metal-binding</keyword>
<reference evidence="17" key="1">
    <citation type="submission" date="2020-10" db="EMBL/GenBank/DDBJ databases">
        <authorList>
            <person name="Han B."/>
            <person name="Lu T."/>
            <person name="Zhao Q."/>
            <person name="Huang X."/>
            <person name="Zhao Y."/>
        </authorList>
    </citation>
    <scope>NUCLEOTIDE SEQUENCE</scope>
</reference>
<feature type="region of interest" description="Disordered" evidence="14">
    <location>
        <begin position="73"/>
        <end position="102"/>
    </location>
</feature>
<evidence type="ECO:0000256" key="10">
    <source>
        <dbReference type="ARBA" id="ARBA00022833"/>
    </source>
</evidence>
<dbReference type="InterPro" id="IPR044600">
    <property type="entry name" value="ATL1/ATL16-like"/>
</dbReference>
<keyword evidence="18" id="KW-1185">Reference proteome</keyword>
<dbReference type="GO" id="GO:0008270">
    <property type="term" value="F:zinc ion binding"/>
    <property type="evidence" value="ECO:0007669"/>
    <property type="project" value="UniProtKB-KW"/>
</dbReference>
<dbReference type="FunFam" id="3.30.40.10:FF:000187">
    <property type="entry name" value="E3 ubiquitin-protein ligase ATL6"/>
    <property type="match status" value="1"/>
</dbReference>
<dbReference type="EC" id="2.3.2.27" evidence="4"/>
<sequence>MTTHQHQGATDVSSPSWPSAGPPTAAPVAAASGGAMMPGGAITVAGSIVIFVVISIGLLSLQYCFDAWDRENHGARPRGRRRRGDDGTAGSNGGGVRTRGVDPELLRSLPVTVYRAAAPGSKEDAVECSVCLAELEDGEEARFLPRCGHGFHAECVDMWLASHTTCPLCRLAVSKPDPGSSQTPTPASALRPLPPEPANPPRSVLLGVSDQGAVTAVNMTSNDGDDTTASASTAAAPVPVIEIPELAPVPTPTPCDAAKSSPVSARPRSFRRLWSFGRQGPSSSSSCTCGGAGEVADVEQGMGVTIGVVVAEAQLPSEATAGVAQGSAV</sequence>
<dbReference type="Proteomes" id="UP000604825">
    <property type="component" value="Unassembled WGS sequence"/>
</dbReference>
<evidence type="ECO:0000256" key="14">
    <source>
        <dbReference type="SAM" id="MobiDB-lite"/>
    </source>
</evidence>
<dbReference type="EMBL" id="CAJGYO010000008">
    <property type="protein sequence ID" value="CAD6250672.1"/>
    <property type="molecule type" value="Genomic_DNA"/>
</dbReference>
<dbReference type="PROSITE" id="PS50089">
    <property type="entry name" value="ZF_RING_2"/>
    <property type="match status" value="1"/>
</dbReference>
<feature type="region of interest" description="Disordered" evidence="14">
    <location>
        <begin position="175"/>
        <end position="205"/>
    </location>
</feature>
<dbReference type="AlphaFoldDB" id="A0A811Q0G0"/>
<keyword evidence="8 13" id="KW-0863">Zinc-finger</keyword>
<name>A0A811Q0G0_9POAL</name>
<dbReference type="GO" id="GO:0016567">
    <property type="term" value="P:protein ubiquitination"/>
    <property type="evidence" value="ECO:0007669"/>
    <property type="project" value="InterPro"/>
</dbReference>
<evidence type="ECO:0000256" key="8">
    <source>
        <dbReference type="ARBA" id="ARBA00022771"/>
    </source>
</evidence>
<evidence type="ECO:0000256" key="4">
    <source>
        <dbReference type="ARBA" id="ARBA00012483"/>
    </source>
</evidence>
<evidence type="ECO:0000256" key="9">
    <source>
        <dbReference type="ARBA" id="ARBA00022786"/>
    </source>
</evidence>
<evidence type="ECO:0000256" key="6">
    <source>
        <dbReference type="ARBA" id="ARBA00022692"/>
    </source>
</evidence>
<organism evidence="17 18">
    <name type="scientific">Miscanthus lutarioriparius</name>
    <dbReference type="NCBI Taxonomy" id="422564"/>
    <lineage>
        <taxon>Eukaryota</taxon>
        <taxon>Viridiplantae</taxon>
        <taxon>Streptophyta</taxon>
        <taxon>Embryophyta</taxon>
        <taxon>Tracheophyta</taxon>
        <taxon>Spermatophyta</taxon>
        <taxon>Magnoliopsida</taxon>
        <taxon>Liliopsida</taxon>
        <taxon>Poales</taxon>
        <taxon>Poaceae</taxon>
        <taxon>PACMAD clade</taxon>
        <taxon>Panicoideae</taxon>
        <taxon>Andropogonodae</taxon>
        <taxon>Andropogoneae</taxon>
        <taxon>Saccharinae</taxon>
        <taxon>Miscanthus</taxon>
    </lineage>
</organism>
<evidence type="ECO:0000313" key="18">
    <source>
        <dbReference type="Proteomes" id="UP000604825"/>
    </source>
</evidence>
<dbReference type="SUPFAM" id="SSF57850">
    <property type="entry name" value="RING/U-box"/>
    <property type="match status" value="1"/>
</dbReference>
<gene>
    <name evidence="17" type="ORF">NCGR_LOCUS34446</name>
</gene>
<evidence type="ECO:0000313" key="17">
    <source>
        <dbReference type="EMBL" id="CAD6250672.1"/>
    </source>
</evidence>
<evidence type="ECO:0000259" key="16">
    <source>
        <dbReference type="PROSITE" id="PS50089"/>
    </source>
</evidence>
<dbReference type="Pfam" id="PF13639">
    <property type="entry name" value="zf-RING_2"/>
    <property type="match status" value="1"/>
</dbReference>
<evidence type="ECO:0000256" key="5">
    <source>
        <dbReference type="ARBA" id="ARBA00022679"/>
    </source>
</evidence>
<evidence type="ECO:0000256" key="13">
    <source>
        <dbReference type="PROSITE-ProRule" id="PRU00175"/>
    </source>
</evidence>
<evidence type="ECO:0000256" key="11">
    <source>
        <dbReference type="ARBA" id="ARBA00022989"/>
    </source>
</evidence>
<dbReference type="InterPro" id="IPR013083">
    <property type="entry name" value="Znf_RING/FYVE/PHD"/>
</dbReference>
<dbReference type="PANTHER" id="PTHR46913">
    <property type="entry name" value="RING-H2 FINGER PROTEIN ATL16"/>
    <property type="match status" value="1"/>
</dbReference>
<dbReference type="PANTHER" id="PTHR46913:SF1">
    <property type="entry name" value="RING-H2 FINGER PROTEIN ATL16"/>
    <property type="match status" value="1"/>
</dbReference>
<feature type="transmembrane region" description="Helical" evidence="15">
    <location>
        <begin position="41"/>
        <end position="61"/>
    </location>
</feature>
<dbReference type="OrthoDB" id="773225at2759"/>
<dbReference type="InterPro" id="IPR001841">
    <property type="entry name" value="Znf_RING"/>
</dbReference>
<accession>A0A811Q0G0</accession>
<dbReference type="CDD" id="cd16461">
    <property type="entry name" value="RING-H2_EL5-like"/>
    <property type="match status" value="1"/>
</dbReference>
<comment type="catalytic activity">
    <reaction evidence="1">
        <text>S-ubiquitinyl-[E2 ubiquitin-conjugating enzyme]-L-cysteine + [acceptor protein]-L-lysine = [E2 ubiquitin-conjugating enzyme]-L-cysteine + N(6)-ubiquitinyl-[acceptor protein]-L-lysine.</text>
        <dbReference type="EC" id="2.3.2.27"/>
    </reaction>
</comment>
<evidence type="ECO:0000256" key="2">
    <source>
        <dbReference type="ARBA" id="ARBA00004167"/>
    </source>
</evidence>
<evidence type="ECO:0000256" key="15">
    <source>
        <dbReference type="SAM" id="Phobius"/>
    </source>
</evidence>
<dbReference type="GO" id="GO:0061630">
    <property type="term" value="F:ubiquitin protein ligase activity"/>
    <property type="evidence" value="ECO:0007669"/>
    <property type="project" value="UniProtKB-EC"/>
</dbReference>
<protein>
    <recommendedName>
        <fullName evidence="4">RING-type E3 ubiquitin transferase</fullName>
        <ecNumber evidence="4">2.3.2.27</ecNumber>
    </recommendedName>
</protein>
<dbReference type="Gene3D" id="3.30.40.10">
    <property type="entry name" value="Zinc/RING finger domain, C3HC4 (zinc finger)"/>
    <property type="match status" value="1"/>
</dbReference>
<dbReference type="SMART" id="SM00184">
    <property type="entry name" value="RING"/>
    <property type="match status" value="1"/>
</dbReference>
<proteinExistence type="predicted"/>
<comment type="pathway">
    <text evidence="3">Protein modification; protein ubiquitination.</text>
</comment>
<feature type="domain" description="RING-type" evidence="16">
    <location>
        <begin position="128"/>
        <end position="170"/>
    </location>
</feature>
<feature type="compositionally biased region" description="Polar residues" evidence="14">
    <location>
        <begin position="1"/>
        <end position="17"/>
    </location>
</feature>
<comment type="subcellular location">
    <subcellularLocation>
        <location evidence="2">Membrane</location>
        <topology evidence="2">Single-pass membrane protein</topology>
    </subcellularLocation>
</comment>
<evidence type="ECO:0000256" key="3">
    <source>
        <dbReference type="ARBA" id="ARBA00004906"/>
    </source>
</evidence>
<keyword evidence="12 15" id="KW-0472">Membrane</keyword>
<evidence type="ECO:0000256" key="7">
    <source>
        <dbReference type="ARBA" id="ARBA00022723"/>
    </source>
</evidence>
<keyword evidence="11 15" id="KW-1133">Transmembrane helix</keyword>
<feature type="region of interest" description="Disordered" evidence="14">
    <location>
        <begin position="1"/>
        <end position="28"/>
    </location>
</feature>
<keyword evidence="5" id="KW-0808">Transferase</keyword>